<sequence length="454" mass="50682">MDSGEGFSLPPNSLISPSKQKHRPQDSGRATLLATTVSAPPEVPSSSHTPTPVKKSVRESPDYVKERTRLLELQAASAASAKETSFADMNPPLISAPPNSVLWMKLIHSRWLLTQTKGFSIKLWDVVDHNTQKPLIACSPIRGAVDGAVMEQDDNLHCIKLHVSTSRCTCGTFVPQIDFRQVISGLSGILDRMGSLLVFSRSTESPETGFVKDISQNGSLKLSSNKSKSSYTSASSETARVGTSFKASVYQPGAVYWPVTTPPPAPFGIKPPVDKPRDVAPGWSDEVDKHFPYKNHVECYASTPWLMQEVAHIPIRHYYKESNSTSANTCQSEQDAWAKTVLFTTNEVHPFSFSRGYEEVIEVKAVPGAWKEEHSFWFLSVTEEREWDLYTLKTGATLAGIVEHLLKPGCHIEQLCDHRPLREWPIDYGRLDQFLAWRDHYFENFGRLGEKLLP</sequence>
<protein>
    <submittedName>
        <fullName evidence="2">Uncharacterized protein</fullName>
    </submittedName>
</protein>
<dbReference type="EMBL" id="KN822948">
    <property type="protein sequence ID" value="KIO33392.1"/>
    <property type="molecule type" value="Genomic_DNA"/>
</dbReference>
<evidence type="ECO:0000313" key="3">
    <source>
        <dbReference type="Proteomes" id="UP000054248"/>
    </source>
</evidence>
<evidence type="ECO:0000256" key="1">
    <source>
        <dbReference type="SAM" id="MobiDB-lite"/>
    </source>
</evidence>
<name>A0A0C3MIA7_9AGAM</name>
<keyword evidence="3" id="KW-1185">Reference proteome</keyword>
<gene>
    <name evidence="2" type="ORF">M407DRAFT_17660</name>
</gene>
<feature type="region of interest" description="Disordered" evidence="1">
    <location>
        <begin position="1"/>
        <end position="61"/>
    </location>
</feature>
<feature type="compositionally biased region" description="Polar residues" evidence="1">
    <location>
        <begin position="33"/>
        <end position="50"/>
    </location>
</feature>
<dbReference type="OrthoDB" id="3206499at2759"/>
<dbReference type="AlphaFoldDB" id="A0A0C3MIA7"/>
<dbReference type="HOGENOM" id="CLU_602956_0_0_1"/>
<accession>A0A0C3MIA7</accession>
<organism evidence="2 3">
    <name type="scientific">Tulasnella calospora MUT 4182</name>
    <dbReference type="NCBI Taxonomy" id="1051891"/>
    <lineage>
        <taxon>Eukaryota</taxon>
        <taxon>Fungi</taxon>
        <taxon>Dikarya</taxon>
        <taxon>Basidiomycota</taxon>
        <taxon>Agaricomycotina</taxon>
        <taxon>Agaricomycetes</taxon>
        <taxon>Cantharellales</taxon>
        <taxon>Tulasnellaceae</taxon>
        <taxon>Tulasnella</taxon>
    </lineage>
</organism>
<reference evidence="2 3" key="1">
    <citation type="submission" date="2014-04" db="EMBL/GenBank/DDBJ databases">
        <authorList>
            <consortium name="DOE Joint Genome Institute"/>
            <person name="Kuo A."/>
            <person name="Girlanda M."/>
            <person name="Perotto S."/>
            <person name="Kohler A."/>
            <person name="Nagy L.G."/>
            <person name="Floudas D."/>
            <person name="Copeland A."/>
            <person name="Barry K.W."/>
            <person name="Cichocki N."/>
            <person name="Veneault-Fourrey C."/>
            <person name="LaButti K."/>
            <person name="Lindquist E.A."/>
            <person name="Lipzen A."/>
            <person name="Lundell T."/>
            <person name="Morin E."/>
            <person name="Murat C."/>
            <person name="Sun H."/>
            <person name="Tunlid A."/>
            <person name="Henrissat B."/>
            <person name="Grigoriev I.V."/>
            <person name="Hibbett D.S."/>
            <person name="Martin F."/>
            <person name="Nordberg H.P."/>
            <person name="Cantor M.N."/>
            <person name="Hua S.X."/>
        </authorList>
    </citation>
    <scope>NUCLEOTIDE SEQUENCE [LARGE SCALE GENOMIC DNA]</scope>
    <source>
        <strain evidence="2 3">MUT 4182</strain>
    </source>
</reference>
<dbReference type="Proteomes" id="UP000054248">
    <property type="component" value="Unassembled WGS sequence"/>
</dbReference>
<proteinExistence type="predicted"/>
<evidence type="ECO:0000313" key="2">
    <source>
        <dbReference type="EMBL" id="KIO33392.1"/>
    </source>
</evidence>
<reference evidence="3" key="2">
    <citation type="submission" date="2015-01" db="EMBL/GenBank/DDBJ databases">
        <title>Evolutionary Origins and Diversification of the Mycorrhizal Mutualists.</title>
        <authorList>
            <consortium name="DOE Joint Genome Institute"/>
            <consortium name="Mycorrhizal Genomics Consortium"/>
            <person name="Kohler A."/>
            <person name="Kuo A."/>
            <person name="Nagy L.G."/>
            <person name="Floudas D."/>
            <person name="Copeland A."/>
            <person name="Barry K.W."/>
            <person name="Cichocki N."/>
            <person name="Veneault-Fourrey C."/>
            <person name="LaButti K."/>
            <person name="Lindquist E.A."/>
            <person name="Lipzen A."/>
            <person name="Lundell T."/>
            <person name="Morin E."/>
            <person name="Murat C."/>
            <person name="Riley R."/>
            <person name="Ohm R."/>
            <person name="Sun H."/>
            <person name="Tunlid A."/>
            <person name="Henrissat B."/>
            <person name="Grigoriev I.V."/>
            <person name="Hibbett D.S."/>
            <person name="Martin F."/>
        </authorList>
    </citation>
    <scope>NUCLEOTIDE SEQUENCE [LARGE SCALE GENOMIC DNA]</scope>
    <source>
        <strain evidence="3">MUT 4182</strain>
    </source>
</reference>